<dbReference type="PANTHER" id="PTHR16798:SF0">
    <property type="entry name" value="FANCONI ANEMIA GROUP C PROTEIN"/>
    <property type="match status" value="1"/>
</dbReference>
<sequence length="630" mass="72777">MADISSSLKSATSIDTSLENKITTLLNRLNFTYDESIPNPDNNLFKRFPEIIGILQQLKQYLSEKSNYSSLFPDDMKTIYRLLDCLTQVNSLTLHSDINRLIIECILNTYDFGHFLPTGIRTNPWVISKLRNCFMYVDAEGKYIHDQLGLHTELICDKAISVLRQYIMDLKISTDTVNGTPLPSGIVMSSDSLSDVCSVLVYLLHNSQQPRLQTLVDAFMDYLSTQPCSGVVLDFYQSLDSLESCIYTGSLVSANPPSSWYLSFYSRYRLWISHMPSLEREILLLIRASLDWCHCRKRMERIMNSRSLPKACAEDTQLFLETSSVFHSVVKNMIAVDEEDITARKHCGGGASIFNVLSVFYECIHRHTTEYSSREDSISLYCLYPSFLHEILKQYILIPYQDISECVQSMKSFFQQTEIWKYAGFDLVHVWFQTQHFRLKFIAYLLKHSFTVPEANLEAWLIALLWFYRADLSSSHCEDTKNILHGFIKEIRLIFHQCSPTWDQVKRILPVTVNLHPEFKSVIDSLLLTFVLYSKVDLSFVDSVLQFIIDNKGDHSIHSHLVLLLSAEILLQFEPSHSSLAIRSRYVSLVKPYQSKLKDDQQDNFHYSNYLTTEAQQIWVGCEDVIKDYS</sequence>
<dbReference type="Pfam" id="PF02106">
    <property type="entry name" value="Fanconi_C"/>
    <property type="match status" value="1"/>
</dbReference>
<protein>
    <submittedName>
        <fullName evidence="1">Uncharacterized protein</fullName>
    </submittedName>
</protein>
<dbReference type="GO" id="GO:0034599">
    <property type="term" value="P:cellular response to oxidative stress"/>
    <property type="evidence" value="ECO:0007669"/>
    <property type="project" value="TreeGrafter"/>
</dbReference>
<name>A0A0L8GP92_OCTBM</name>
<evidence type="ECO:0000313" key="1">
    <source>
        <dbReference type="EMBL" id="KOF78846.1"/>
    </source>
</evidence>
<dbReference type="GO" id="GO:0043240">
    <property type="term" value="C:Fanconi anaemia nuclear complex"/>
    <property type="evidence" value="ECO:0007669"/>
    <property type="project" value="InterPro"/>
</dbReference>
<organism evidence="1">
    <name type="scientific">Octopus bimaculoides</name>
    <name type="common">California two-spotted octopus</name>
    <dbReference type="NCBI Taxonomy" id="37653"/>
    <lineage>
        <taxon>Eukaryota</taxon>
        <taxon>Metazoa</taxon>
        <taxon>Spiralia</taxon>
        <taxon>Lophotrochozoa</taxon>
        <taxon>Mollusca</taxon>
        <taxon>Cephalopoda</taxon>
        <taxon>Coleoidea</taxon>
        <taxon>Octopodiformes</taxon>
        <taxon>Octopoda</taxon>
        <taxon>Incirrata</taxon>
        <taxon>Octopodidae</taxon>
        <taxon>Octopus</taxon>
    </lineage>
</organism>
<dbReference type="EMBL" id="KQ420924">
    <property type="protein sequence ID" value="KOF78846.1"/>
    <property type="molecule type" value="Genomic_DNA"/>
</dbReference>
<accession>A0A0L8GP92</accession>
<dbReference type="PANTHER" id="PTHR16798">
    <property type="entry name" value="FANCONI ANEMIA GROUP C PROTEIN FANCC"/>
    <property type="match status" value="1"/>
</dbReference>
<dbReference type="InterPro" id="IPR000686">
    <property type="entry name" value="FANCC"/>
</dbReference>
<dbReference type="GO" id="GO:0036297">
    <property type="term" value="P:interstrand cross-link repair"/>
    <property type="evidence" value="ECO:0007669"/>
    <property type="project" value="InterPro"/>
</dbReference>
<dbReference type="GO" id="GO:0006289">
    <property type="term" value="P:nucleotide-excision repair"/>
    <property type="evidence" value="ECO:0007669"/>
    <property type="project" value="TreeGrafter"/>
</dbReference>
<dbReference type="AlphaFoldDB" id="A0A0L8GP92"/>
<reference evidence="1" key="1">
    <citation type="submission" date="2015-07" db="EMBL/GenBank/DDBJ databases">
        <title>MeaNS - Measles Nucleotide Surveillance Program.</title>
        <authorList>
            <person name="Tran T."/>
            <person name="Druce J."/>
        </authorList>
    </citation>
    <scope>NUCLEOTIDE SEQUENCE</scope>
    <source>
        <strain evidence="1">UCB-OBI-ISO-001</strain>
        <tissue evidence="1">Gonad</tissue>
    </source>
</reference>
<proteinExistence type="predicted"/>
<gene>
    <name evidence="1" type="ORF">OCBIM_22030205mg</name>
</gene>